<name>A0ABQ1C2K9_9MYCO</name>
<dbReference type="InterPro" id="IPR000055">
    <property type="entry name" value="Restrct_endonuc_typeI_TRD"/>
</dbReference>
<comment type="similarity">
    <text evidence="1">Belongs to the type-I restriction system S methylase family.</text>
</comment>
<evidence type="ECO:0000256" key="3">
    <source>
        <dbReference type="ARBA" id="ARBA00023125"/>
    </source>
</evidence>
<dbReference type="InterPro" id="IPR052021">
    <property type="entry name" value="Type-I_RS_S_subunit"/>
</dbReference>
<feature type="domain" description="Type I restriction modification DNA specificity" evidence="4">
    <location>
        <begin position="37"/>
        <end position="147"/>
    </location>
</feature>
<dbReference type="Proteomes" id="UP000465240">
    <property type="component" value="Unassembled WGS sequence"/>
</dbReference>
<dbReference type="PANTHER" id="PTHR30408">
    <property type="entry name" value="TYPE-1 RESTRICTION ENZYME ECOKI SPECIFICITY PROTEIN"/>
    <property type="match status" value="1"/>
</dbReference>
<evidence type="ECO:0000313" key="6">
    <source>
        <dbReference type="Proteomes" id="UP000465240"/>
    </source>
</evidence>
<protein>
    <recommendedName>
        <fullName evidence="4">Type I restriction modification DNA specificity domain-containing protein</fullName>
    </recommendedName>
</protein>
<dbReference type="Pfam" id="PF01420">
    <property type="entry name" value="Methylase_S"/>
    <property type="match status" value="1"/>
</dbReference>
<dbReference type="EMBL" id="BLKX01000001">
    <property type="protein sequence ID" value="GFG78459.1"/>
    <property type="molecule type" value="Genomic_DNA"/>
</dbReference>
<keyword evidence="3" id="KW-0238">DNA-binding</keyword>
<evidence type="ECO:0000313" key="5">
    <source>
        <dbReference type="EMBL" id="GFG78459.1"/>
    </source>
</evidence>
<accession>A0ABQ1C2K9</accession>
<evidence type="ECO:0000259" key="4">
    <source>
        <dbReference type="Pfam" id="PF01420"/>
    </source>
</evidence>
<evidence type="ECO:0000256" key="1">
    <source>
        <dbReference type="ARBA" id="ARBA00010923"/>
    </source>
</evidence>
<dbReference type="InterPro" id="IPR044946">
    <property type="entry name" value="Restrct_endonuc_typeI_TRD_sf"/>
</dbReference>
<keyword evidence="6" id="KW-1185">Reference proteome</keyword>
<comment type="caution">
    <text evidence="5">The sequence shown here is derived from an EMBL/GenBank/DDBJ whole genome shotgun (WGS) entry which is preliminary data.</text>
</comment>
<dbReference type="PANTHER" id="PTHR30408:SF12">
    <property type="entry name" value="TYPE I RESTRICTION ENZYME MJAVIII SPECIFICITY SUBUNIT"/>
    <property type="match status" value="1"/>
</dbReference>
<dbReference type="Gene3D" id="3.90.220.20">
    <property type="entry name" value="DNA methylase specificity domains"/>
    <property type="match status" value="2"/>
</dbReference>
<sequence>MPLIATNCLKEGKREPVFENVRYVDDETYSKWFRAHPEPGDVLFVCKGAPGRVAVVPDPVPFCIAQDMVSLRANRQIADNKYLYYRLRGRDVQSRIENMHVGTMIPHFKKGDFGHLRFSVHESRCEQRAIGEVLGALDDKIAANERIAKAAFELAQSLGRAVLTSRDRLVQRTFGELGQLFDGPHATPTRRSDGPYFLNISSLKGGRLDLAESDHVSEEDFARWTRRVTPEAGDLLFSYETRIGEAALMPGGLRACLGRRMALLRPNRDIVDPVFLLHFYLSAEFQRTVAMHTIHGATVPRIGLATMPDWGIAIPDFEAQRPIAGALGSLHSIMVQAERESDDLARTRDELLPLLMSGKLCVKDAEAVASEVL</sequence>
<gene>
    <name evidence="5" type="ORF">MPRG_17350</name>
</gene>
<proteinExistence type="inferred from homology"/>
<dbReference type="SUPFAM" id="SSF116734">
    <property type="entry name" value="DNA methylase specificity domain"/>
    <property type="match status" value="2"/>
</dbReference>
<evidence type="ECO:0000256" key="2">
    <source>
        <dbReference type="ARBA" id="ARBA00022747"/>
    </source>
</evidence>
<organism evidence="5 6">
    <name type="scientific">Mycobacterium paragordonae</name>
    <dbReference type="NCBI Taxonomy" id="1389713"/>
    <lineage>
        <taxon>Bacteria</taxon>
        <taxon>Bacillati</taxon>
        <taxon>Actinomycetota</taxon>
        <taxon>Actinomycetes</taxon>
        <taxon>Mycobacteriales</taxon>
        <taxon>Mycobacteriaceae</taxon>
        <taxon>Mycobacterium</taxon>
    </lineage>
</organism>
<reference evidence="5 6" key="1">
    <citation type="journal article" date="2019" name="Emerg. Microbes Infect.">
        <title>Comprehensive subspecies identification of 175 nontuberculous mycobacteria species based on 7547 genomic profiles.</title>
        <authorList>
            <person name="Matsumoto Y."/>
            <person name="Kinjo T."/>
            <person name="Motooka D."/>
            <person name="Nabeya D."/>
            <person name="Jung N."/>
            <person name="Uechi K."/>
            <person name="Horii T."/>
            <person name="Iida T."/>
            <person name="Fujita J."/>
            <person name="Nakamura S."/>
        </authorList>
    </citation>
    <scope>NUCLEOTIDE SEQUENCE [LARGE SCALE GENOMIC DNA]</scope>
    <source>
        <strain evidence="5 6">JCM 18565</strain>
    </source>
</reference>
<keyword evidence="2" id="KW-0680">Restriction system</keyword>